<feature type="compositionally biased region" description="Basic residues" evidence="10">
    <location>
        <begin position="609"/>
        <end position="623"/>
    </location>
</feature>
<evidence type="ECO:0000259" key="11">
    <source>
        <dbReference type="PROSITE" id="PS50020"/>
    </source>
</evidence>
<dbReference type="InterPro" id="IPR036591">
    <property type="entry name" value="YggU-like_sf"/>
</dbReference>
<evidence type="ECO:0000256" key="10">
    <source>
        <dbReference type="SAM" id="MobiDB-lite"/>
    </source>
</evidence>
<feature type="compositionally biased region" description="Gly residues" evidence="10">
    <location>
        <begin position="638"/>
        <end position="663"/>
    </location>
</feature>
<dbReference type="InterPro" id="IPR001202">
    <property type="entry name" value="WW_dom"/>
</dbReference>
<comment type="similarity">
    <text evidence="3">Belongs to the methyltransferase superfamily. Trimethylguanosine synthase family.</text>
</comment>
<feature type="region of interest" description="Disordered" evidence="10">
    <location>
        <begin position="340"/>
        <end position="395"/>
    </location>
</feature>
<protein>
    <recommendedName>
        <fullName evidence="2">Trimethylguanosine synthase</fullName>
    </recommendedName>
    <alternativeName>
        <fullName evidence="8">Cap-specific guanine-N(2) methyltransferase</fullName>
    </alternativeName>
</protein>
<evidence type="ECO:0000256" key="1">
    <source>
        <dbReference type="ARBA" id="ARBA00010364"/>
    </source>
</evidence>
<keyword evidence="9" id="KW-0175">Coiled coil</keyword>
<comment type="caution">
    <text evidence="12">The sequence shown here is derived from an EMBL/GenBank/DDBJ whole genome shotgun (WGS) entry which is preliminary data.</text>
</comment>
<organism evidence="12 13">
    <name type="scientific">Chlorella sorokiniana</name>
    <name type="common">Freshwater green alga</name>
    <dbReference type="NCBI Taxonomy" id="3076"/>
    <lineage>
        <taxon>Eukaryota</taxon>
        <taxon>Viridiplantae</taxon>
        <taxon>Chlorophyta</taxon>
        <taxon>core chlorophytes</taxon>
        <taxon>Trebouxiophyceae</taxon>
        <taxon>Chlorellales</taxon>
        <taxon>Chlorellaceae</taxon>
        <taxon>Chlorella clade</taxon>
        <taxon>Chlorella</taxon>
    </lineage>
</organism>
<dbReference type="Pfam" id="PF09445">
    <property type="entry name" value="Methyltransf_15"/>
    <property type="match status" value="1"/>
</dbReference>
<feature type="domain" description="WW" evidence="11">
    <location>
        <begin position="290"/>
        <end position="324"/>
    </location>
</feature>
<feature type="compositionally biased region" description="Low complexity" evidence="10">
    <location>
        <begin position="997"/>
        <end position="1039"/>
    </location>
</feature>
<dbReference type="CDD" id="cd00201">
    <property type="entry name" value="WW"/>
    <property type="match status" value="1"/>
</dbReference>
<feature type="compositionally biased region" description="Low complexity" evidence="10">
    <location>
        <begin position="381"/>
        <end position="392"/>
    </location>
</feature>
<dbReference type="NCBIfam" id="TIGR00251">
    <property type="entry name" value="DUF167 family protein"/>
    <property type="match status" value="1"/>
</dbReference>
<evidence type="ECO:0000256" key="4">
    <source>
        <dbReference type="ARBA" id="ARBA00047418"/>
    </source>
</evidence>
<dbReference type="SMART" id="SM01152">
    <property type="entry name" value="DUF167"/>
    <property type="match status" value="1"/>
</dbReference>
<comment type="catalytic activity">
    <reaction evidence="6">
        <text>a 5'-end (N(2),N(7)-dimethyl 5'-triphosphoguanosine)-ribonucleoside in snRNA + S-adenosyl-L-methionine = a 5'-end (N(2),N(2),N(7)-trimethyl 5'-triphosphoguanosine)-ribonucleoside in snRNA + S-adenosyl-L-homocysteine + H(+)</text>
        <dbReference type="Rhea" id="RHEA:78479"/>
        <dbReference type="Rhea" id="RHEA-COMP:19087"/>
        <dbReference type="Rhea" id="RHEA-COMP:19089"/>
        <dbReference type="ChEBI" id="CHEBI:15378"/>
        <dbReference type="ChEBI" id="CHEBI:57856"/>
        <dbReference type="ChEBI" id="CHEBI:59789"/>
        <dbReference type="ChEBI" id="CHEBI:167623"/>
        <dbReference type="ChEBI" id="CHEBI:172880"/>
    </reaction>
    <physiologicalReaction direction="left-to-right" evidence="6">
        <dbReference type="Rhea" id="RHEA:78480"/>
    </physiologicalReaction>
</comment>
<dbReference type="Pfam" id="PF00397">
    <property type="entry name" value="WW"/>
    <property type="match status" value="1"/>
</dbReference>
<dbReference type="InterPro" id="IPR029063">
    <property type="entry name" value="SAM-dependent_MTases_sf"/>
</dbReference>
<dbReference type="EMBL" id="LHPG02000003">
    <property type="protein sequence ID" value="PRW59904.1"/>
    <property type="molecule type" value="Genomic_DNA"/>
</dbReference>
<comment type="catalytic activity">
    <reaction evidence="4">
        <text>a 5'-end (N(2),N(7)-dimethyl 5'-triphosphoguanosine)-ribonucleoside in snoRNA + S-adenosyl-L-methionine = a 5'-end (N(2),N(2),N(7)-trimethyl 5'-triphosphoguanosine)-ribonucleoside in snoRNA + S-adenosyl-L-homocysteine + H(+)</text>
        <dbReference type="Rhea" id="RHEA:78507"/>
        <dbReference type="Rhea" id="RHEA-COMP:19088"/>
        <dbReference type="Rhea" id="RHEA-COMP:19090"/>
        <dbReference type="ChEBI" id="CHEBI:15378"/>
        <dbReference type="ChEBI" id="CHEBI:57856"/>
        <dbReference type="ChEBI" id="CHEBI:59789"/>
        <dbReference type="ChEBI" id="CHEBI:167623"/>
        <dbReference type="ChEBI" id="CHEBI:172880"/>
    </reaction>
    <physiologicalReaction direction="left-to-right" evidence="4">
        <dbReference type="Rhea" id="RHEA:78508"/>
    </physiologicalReaction>
</comment>
<feature type="compositionally biased region" description="Low complexity" evidence="10">
    <location>
        <begin position="340"/>
        <end position="354"/>
    </location>
</feature>
<feature type="compositionally biased region" description="Low complexity" evidence="10">
    <location>
        <begin position="547"/>
        <end position="560"/>
    </location>
</feature>
<name>A0A2P6U0R6_CHLSO</name>
<evidence type="ECO:0000256" key="7">
    <source>
        <dbReference type="ARBA" id="ARBA00049075"/>
    </source>
</evidence>
<sequence>MAKPKQHKAAAAAAGGDSGAAASSGLPAWLKATGPASFTLQVHAKPGSRVSSITLGADVLDVAIDAKPVDGQANEGITEYVAELLGLKRRDVQLQVGHKSREKVLVLEPCQFLTCLELQRDDTGLYAVGSKGACVLHTRIFEDIGLVWGRKRRHPPGGASTQQGTAAQSLGGWLDEEDEFAVDEGELEQLRALGLPAGFGTSKVDWQNKPYEDESLYVSVDPAALERAAAEQAAAAPEQAAAAAVTSQHVAQEQHRHAHQGHHHQQQQSEEQQLSMQLAWQSTAAAQGRVAQDSPWQQAWDAATGHFYYYNQTLQLTQWEPPAEGFRPAPFEWVAPAYGQEAQQAQQAQHPQQQQHHRHRHHWHHNHHNHAQQHGEGGGRQQQQQQQQQQSGWVSAADLEQQLTRAASQKQLHEEQQAAVLKAAVSVSDLEAQLLAAAGSGSSDLTPAAAEAEAAAGSEAEGLAAAGATHEQPAVEGGAEAQPVSGDGVEGSAEQQQGEVHQGGPVVLQGVQPAQGRHVRFASDGEEEQGERAAGQPEVQQEGGSLQGADEAAVAADGAAGSAAEQAADAAAQQVAGDASAAAAGSMPGSPESAANGVSGQQQEEQPAQKKKRKSGKKKGKKAHGQDEHGAGEDDSAGDGGTGSGHGSGGAGHGASAHGGGGRRPVKLPAEMDRRLEKYWLQRYSLFSRFDEGIQIDDQGWYSVTPEVIAKHHAERAVAALGPDCVACDPFAGAGGNVIQFALHCTGVVAVEIDAGRMAMLRNNAAVYGVEDKIQFIRGDFFEEVPNIKADVVFYSPPWGGPEYSQQPVYDVHLMGGQGFGLKRLLDLAFGPMGARAVIAFLPRNCDLRQIADTLPPGQTYCEVEREMVNNICKGLTIYYGAVARSPEQLAAEQAAQERAAEEAAAAAEQAEAQVAQAAAAAAAVVAEEQASEQAGDEAPEAPAVAPVQQQEQQQEGGAAVADQPEQQGEQQGLQASAPTHQAAAAADQGGAGSAGGSEQPPQQQEEAAEEAPTVAVAEQKADAPEAVAAAAAAAAAPAGGLESHPLQPEERPEQPASEADAEPQPGKQHKSCRQQ</sequence>
<comment type="similarity">
    <text evidence="1">Belongs to the UPF0235 family.</text>
</comment>
<dbReference type="OrthoDB" id="194443at2759"/>
<feature type="compositionally biased region" description="Low complexity" evidence="10">
    <location>
        <begin position="9"/>
        <end position="20"/>
    </location>
</feature>
<dbReference type="GO" id="GO:0071164">
    <property type="term" value="F:RNA cap trimethylguanosine synthase activity"/>
    <property type="evidence" value="ECO:0007669"/>
    <property type="project" value="TreeGrafter"/>
</dbReference>
<evidence type="ECO:0000256" key="3">
    <source>
        <dbReference type="ARBA" id="ARBA00025783"/>
    </source>
</evidence>
<keyword evidence="13" id="KW-1185">Reference proteome</keyword>
<evidence type="ECO:0000256" key="2">
    <source>
        <dbReference type="ARBA" id="ARBA00018517"/>
    </source>
</evidence>
<feature type="compositionally biased region" description="Basic residues" evidence="10">
    <location>
        <begin position="355"/>
        <end position="371"/>
    </location>
</feature>
<feature type="region of interest" description="Disordered" evidence="10">
    <location>
        <begin position="439"/>
        <end position="501"/>
    </location>
</feature>
<dbReference type="SUPFAM" id="SSF51045">
    <property type="entry name" value="WW domain"/>
    <property type="match status" value="1"/>
</dbReference>
<feature type="compositionally biased region" description="Low complexity" evidence="10">
    <location>
        <begin position="941"/>
        <end position="989"/>
    </location>
</feature>
<comment type="catalytic activity">
    <reaction evidence="7">
        <text>a 5'-end (N(7)-methyl 5'-triphosphoguanosine)-ribonucleoside in snRNA + S-adenosyl-L-methionine = a 5'-end (N(2),N(7)-dimethyl 5'-triphosphoguanosine)-ribonucleoside in snRNA + S-adenosyl-L-homocysteine + H(+)</text>
        <dbReference type="Rhea" id="RHEA:78471"/>
        <dbReference type="Rhea" id="RHEA-COMP:19085"/>
        <dbReference type="Rhea" id="RHEA-COMP:19087"/>
        <dbReference type="ChEBI" id="CHEBI:15378"/>
        <dbReference type="ChEBI" id="CHEBI:57856"/>
        <dbReference type="ChEBI" id="CHEBI:59789"/>
        <dbReference type="ChEBI" id="CHEBI:156461"/>
        <dbReference type="ChEBI" id="CHEBI:172880"/>
    </reaction>
    <physiologicalReaction direction="left-to-right" evidence="7">
        <dbReference type="Rhea" id="RHEA:78472"/>
    </physiologicalReaction>
</comment>
<accession>A0A2P6U0R6</accession>
<dbReference type="PANTHER" id="PTHR14741">
    <property type="entry name" value="S-ADENOSYLMETHIONINE-DEPENDENT METHYLTRANSFERASE RELATED"/>
    <property type="match status" value="1"/>
</dbReference>
<dbReference type="Gene3D" id="3.40.50.150">
    <property type="entry name" value="Vaccinia Virus protein VP39"/>
    <property type="match status" value="1"/>
</dbReference>
<dbReference type="SUPFAM" id="SSF53335">
    <property type="entry name" value="S-adenosyl-L-methionine-dependent methyltransferases"/>
    <property type="match status" value="1"/>
</dbReference>
<dbReference type="PROSITE" id="PS50020">
    <property type="entry name" value="WW_DOMAIN_2"/>
    <property type="match status" value="1"/>
</dbReference>
<evidence type="ECO:0000256" key="8">
    <source>
        <dbReference type="ARBA" id="ARBA00049790"/>
    </source>
</evidence>
<dbReference type="Proteomes" id="UP000239899">
    <property type="component" value="Unassembled WGS sequence"/>
</dbReference>
<dbReference type="STRING" id="3076.A0A2P6U0R6"/>
<dbReference type="Gene3D" id="2.20.70.10">
    <property type="match status" value="1"/>
</dbReference>
<dbReference type="InterPro" id="IPR019012">
    <property type="entry name" value="RNA_cap_Gua-N2-MeTrfase"/>
</dbReference>
<reference evidence="12 13" key="1">
    <citation type="journal article" date="2018" name="Plant J.">
        <title>Genome sequences of Chlorella sorokiniana UTEX 1602 and Micractinium conductrix SAG 241.80: implications to maltose excretion by a green alga.</title>
        <authorList>
            <person name="Arriola M.B."/>
            <person name="Velmurugan N."/>
            <person name="Zhang Y."/>
            <person name="Plunkett M.H."/>
            <person name="Hondzo H."/>
            <person name="Barney B.M."/>
        </authorList>
    </citation>
    <scope>NUCLEOTIDE SEQUENCE [LARGE SCALE GENOMIC DNA]</scope>
    <source>
        <strain evidence="13">UTEX 1602</strain>
    </source>
</reference>
<proteinExistence type="inferred from homology"/>
<feature type="region of interest" description="Disordered" evidence="10">
    <location>
        <begin position="929"/>
        <end position="1076"/>
    </location>
</feature>
<feature type="compositionally biased region" description="Low complexity" evidence="10">
    <location>
        <begin position="439"/>
        <end position="468"/>
    </location>
</feature>
<evidence type="ECO:0000313" key="12">
    <source>
        <dbReference type="EMBL" id="PRW59904.1"/>
    </source>
</evidence>
<evidence type="ECO:0000256" key="5">
    <source>
        <dbReference type="ARBA" id="ARBA00048740"/>
    </source>
</evidence>
<comment type="catalytic activity">
    <reaction evidence="5">
        <text>a 5'-end (N(7)-methyl 5'-triphosphoguanosine)-ribonucleoside in snoRNA + S-adenosyl-L-methionine = a 5'-end (N(2),N(7)-dimethyl 5'-triphosphoguanosine)-ribonucleoside in snoRNA + S-adenosyl-L-homocysteine + H(+)</text>
        <dbReference type="Rhea" id="RHEA:78475"/>
        <dbReference type="Rhea" id="RHEA-COMP:19086"/>
        <dbReference type="Rhea" id="RHEA-COMP:19088"/>
        <dbReference type="ChEBI" id="CHEBI:15378"/>
        <dbReference type="ChEBI" id="CHEBI:57856"/>
        <dbReference type="ChEBI" id="CHEBI:59789"/>
        <dbReference type="ChEBI" id="CHEBI:156461"/>
        <dbReference type="ChEBI" id="CHEBI:172880"/>
    </reaction>
    <physiologicalReaction direction="left-to-right" evidence="5">
        <dbReference type="Rhea" id="RHEA:78476"/>
    </physiologicalReaction>
</comment>
<dbReference type="SMART" id="SM00456">
    <property type="entry name" value="WW"/>
    <property type="match status" value="1"/>
</dbReference>
<evidence type="ECO:0000256" key="6">
    <source>
        <dbReference type="ARBA" id="ARBA00048763"/>
    </source>
</evidence>
<dbReference type="PROSITE" id="PS01159">
    <property type="entry name" value="WW_DOMAIN_1"/>
    <property type="match status" value="1"/>
</dbReference>
<feature type="region of interest" description="Disordered" evidence="10">
    <location>
        <begin position="246"/>
        <end position="276"/>
    </location>
</feature>
<dbReference type="Pfam" id="PF02594">
    <property type="entry name" value="DUF167"/>
    <property type="match status" value="1"/>
</dbReference>
<dbReference type="InterPro" id="IPR036020">
    <property type="entry name" value="WW_dom_sf"/>
</dbReference>
<dbReference type="Gene3D" id="3.30.1200.10">
    <property type="entry name" value="YggU-like"/>
    <property type="match status" value="1"/>
</dbReference>
<dbReference type="SUPFAM" id="SSF69786">
    <property type="entry name" value="YggU-like"/>
    <property type="match status" value="1"/>
</dbReference>
<feature type="compositionally biased region" description="Basic residues" evidence="10">
    <location>
        <begin position="256"/>
        <end position="265"/>
    </location>
</feature>
<dbReference type="HAMAP" id="MF_00634">
    <property type="entry name" value="UPF0235"/>
    <property type="match status" value="1"/>
</dbReference>
<gene>
    <name evidence="12" type="ORF">C2E21_1704</name>
</gene>
<evidence type="ECO:0000256" key="9">
    <source>
        <dbReference type="SAM" id="Coils"/>
    </source>
</evidence>
<feature type="region of interest" description="Disordered" evidence="10">
    <location>
        <begin position="579"/>
        <end position="667"/>
    </location>
</feature>
<feature type="region of interest" description="Disordered" evidence="10">
    <location>
        <begin position="1"/>
        <end position="20"/>
    </location>
</feature>
<dbReference type="GO" id="GO:0005634">
    <property type="term" value="C:nucleus"/>
    <property type="evidence" value="ECO:0007669"/>
    <property type="project" value="TreeGrafter"/>
</dbReference>
<dbReference type="AlphaFoldDB" id="A0A2P6U0R6"/>
<dbReference type="InterPro" id="IPR003746">
    <property type="entry name" value="DUF167"/>
</dbReference>
<feature type="region of interest" description="Disordered" evidence="10">
    <location>
        <begin position="522"/>
        <end position="560"/>
    </location>
</feature>
<feature type="coiled-coil region" evidence="9">
    <location>
        <begin position="890"/>
        <end position="928"/>
    </location>
</feature>
<evidence type="ECO:0000313" key="13">
    <source>
        <dbReference type="Proteomes" id="UP000239899"/>
    </source>
</evidence>
<dbReference type="PANTHER" id="PTHR14741:SF32">
    <property type="entry name" value="TRIMETHYLGUANOSINE SYNTHASE"/>
    <property type="match status" value="1"/>
</dbReference>